<dbReference type="Proteomes" id="UP000176185">
    <property type="component" value="Unassembled WGS sequence"/>
</dbReference>
<reference evidence="8 9" key="1">
    <citation type="journal article" date="2016" name="Nat. Commun.">
        <title>Thousands of microbial genomes shed light on interconnected biogeochemical processes in an aquifer system.</title>
        <authorList>
            <person name="Anantharaman K."/>
            <person name="Brown C.T."/>
            <person name="Hug L.A."/>
            <person name="Sharon I."/>
            <person name="Castelle C.J."/>
            <person name="Probst A.J."/>
            <person name="Thomas B.C."/>
            <person name="Singh A."/>
            <person name="Wilkins M.J."/>
            <person name="Karaoz U."/>
            <person name="Brodie E.L."/>
            <person name="Williams K.H."/>
            <person name="Hubbard S.S."/>
            <person name="Banfield J.F."/>
        </authorList>
    </citation>
    <scope>NUCLEOTIDE SEQUENCE [LARGE SCALE GENOMIC DNA]</scope>
</reference>
<dbReference type="SUPFAM" id="SSF53383">
    <property type="entry name" value="PLP-dependent transferases"/>
    <property type="match status" value="1"/>
</dbReference>
<evidence type="ECO:0000256" key="5">
    <source>
        <dbReference type="ARBA" id="ARBA00022898"/>
    </source>
</evidence>
<dbReference type="GO" id="GO:0030170">
    <property type="term" value="F:pyridoxal phosphate binding"/>
    <property type="evidence" value="ECO:0007669"/>
    <property type="project" value="InterPro"/>
</dbReference>
<evidence type="ECO:0000256" key="1">
    <source>
        <dbReference type="ARBA" id="ARBA00001933"/>
    </source>
</evidence>
<dbReference type="GO" id="GO:0004021">
    <property type="term" value="F:L-alanine:2-oxoglutarate aminotransferase activity"/>
    <property type="evidence" value="ECO:0007669"/>
    <property type="project" value="UniProtKB-EC"/>
</dbReference>
<dbReference type="EC" id="2.6.1.2" evidence="6"/>
<evidence type="ECO:0000256" key="4">
    <source>
        <dbReference type="ARBA" id="ARBA00022679"/>
    </source>
</evidence>
<dbReference type="CDD" id="cd00609">
    <property type="entry name" value="AAT_like"/>
    <property type="match status" value="1"/>
</dbReference>
<accession>A0A1F4XFH8</accession>
<keyword evidence="3 8" id="KW-0032">Aminotransferase</keyword>
<comment type="caution">
    <text evidence="8">The sequence shown here is derived from an EMBL/GenBank/DDBJ whole genome shotgun (WGS) entry which is preliminary data.</text>
</comment>
<dbReference type="NCBIfam" id="NF005334">
    <property type="entry name" value="PRK06855.1"/>
    <property type="match status" value="1"/>
</dbReference>
<dbReference type="InterPro" id="IPR015422">
    <property type="entry name" value="PyrdxlP-dep_Trfase_small"/>
</dbReference>
<dbReference type="EMBL" id="MEWX01000023">
    <property type="protein sequence ID" value="OGC80422.1"/>
    <property type="molecule type" value="Genomic_DNA"/>
</dbReference>
<dbReference type="STRING" id="1797243.A2943_01850"/>
<evidence type="ECO:0000256" key="3">
    <source>
        <dbReference type="ARBA" id="ARBA00022576"/>
    </source>
</evidence>
<dbReference type="AlphaFoldDB" id="A0A1F4XFH8"/>
<dbReference type="Gene3D" id="3.40.640.10">
    <property type="entry name" value="Type I PLP-dependent aspartate aminotransferase-like (Major domain)"/>
    <property type="match status" value="1"/>
</dbReference>
<gene>
    <name evidence="8" type="ORF">A2943_01850</name>
</gene>
<dbReference type="InterPro" id="IPR051926">
    <property type="entry name" value="Ala_Aminotransferase"/>
</dbReference>
<dbReference type="Gene3D" id="3.90.1150.10">
    <property type="entry name" value="Aspartate Aminotransferase, domain 1"/>
    <property type="match status" value="1"/>
</dbReference>
<dbReference type="InterPro" id="IPR015424">
    <property type="entry name" value="PyrdxlP-dep_Trfase"/>
</dbReference>
<protein>
    <recommendedName>
        <fullName evidence="6">alanine transaminase</fullName>
        <ecNumber evidence="6">2.6.1.2</ecNumber>
    </recommendedName>
</protein>
<evidence type="ECO:0000313" key="8">
    <source>
        <dbReference type="EMBL" id="OGC80422.1"/>
    </source>
</evidence>
<keyword evidence="5" id="KW-0663">Pyridoxal phosphate</keyword>
<evidence type="ECO:0000259" key="7">
    <source>
        <dbReference type="Pfam" id="PF00155"/>
    </source>
</evidence>
<comment type="similarity">
    <text evidence="2">Belongs to the class-I pyridoxal-phosphate-dependent aminotransferase family.</text>
</comment>
<comment type="cofactor">
    <cofactor evidence="1">
        <name>pyridoxal 5'-phosphate</name>
        <dbReference type="ChEBI" id="CHEBI:597326"/>
    </cofactor>
</comment>
<keyword evidence="4 8" id="KW-0808">Transferase</keyword>
<feature type="domain" description="Aminotransferase class I/classII large" evidence="7">
    <location>
        <begin position="41"/>
        <end position="399"/>
    </location>
</feature>
<evidence type="ECO:0000256" key="2">
    <source>
        <dbReference type="ARBA" id="ARBA00007441"/>
    </source>
</evidence>
<organism evidence="8 9">
    <name type="scientific">Candidatus Adlerbacteria bacterium RIFCSPLOWO2_01_FULL_51_16</name>
    <dbReference type="NCBI Taxonomy" id="1797243"/>
    <lineage>
        <taxon>Bacteria</taxon>
        <taxon>Candidatus Adleribacteriota</taxon>
    </lineage>
</organism>
<dbReference type="InterPro" id="IPR004839">
    <property type="entry name" value="Aminotransferase_I/II_large"/>
</dbReference>
<proteinExistence type="inferred from homology"/>
<dbReference type="InterPro" id="IPR015421">
    <property type="entry name" value="PyrdxlP-dep_Trfase_major"/>
</dbReference>
<dbReference type="Pfam" id="PF00155">
    <property type="entry name" value="Aminotran_1_2"/>
    <property type="match status" value="1"/>
</dbReference>
<dbReference type="PANTHER" id="PTHR43488">
    <property type="entry name" value="GLUTAMATE-PYRUVATE AMINOTRANSFERASE ALAA"/>
    <property type="match status" value="1"/>
</dbReference>
<evidence type="ECO:0000256" key="6">
    <source>
        <dbReference type="ARBA" id="ARBA00026106"/>
    </source>
</evidence>
<sequence>MRTNLVQEGANELSYEIREIVDFGKSLESMGVEIVWENIGDPVAKGEKIPPWVKETIAEALTDDKTFAYAPTKGLLETRQFLSKLREKEGTGMLDPEDIIFFNGLGDAVSKVYTNLNKVARVIGPSPAYPTHSSAEAAHAGSRHITYMLNPSRNWLPDLFDLRNKVQYNEQLAGILIINPDNPTGMIYPRQVLKEIVAIAKEYDLFLVSDEIYSNIYYGSEVFVPLSGMLEGVPAIIMKGLSKEVPWPGARCGWIEVYNKNHDPVFARYIKAIHDAKMLEVSSTTLPQKVLPKILSDPRYKKYLQSRRDAYQKRADAAHKVLRKIEGVSVVKPSGAFYLTPVFDPALLSPTQTLPIRDQKIRAMVEEKVSTFKPHELDKRFAYYLMAAYGLCVVPLCGFNTDLYGFRMTLLEENPEVFEKTLKILATAIPAYLSS</sequence>
<name>A0A1F4XFH8_9BACT</name>
<evidence type="ECO:0000313" key="9">
    <source>
        <dbReference type="Proteomes" id="UP000176185"/>
    </source>
</evidence>
<dbReference type="PANTHER" id="PTHR43488:SF2">
    <property type="entry name" value="GLUTAMATE-PYRUVATE AMINOTRANSFERASE ALAA"/>
    <property type="match status" value="1"/>
</dbReference>